<dbReference type="RefSeq" id="WP_163301614.1">
    <property type="nucleotide sequence ID" value="NZ_JAAGRQ010000022.1"/>
</dbReference>
<keyword evidence="8" id="KW-0239">DNA-directed DNA polymerase</keyword>
<dbReference type="Pfam" id="PF00712">
    <property type="entry name" value="DNA_pol3_beta"/>
    <property type="match status" value="1"/>
</dbReference>
<evidence type="ECO:0000259" key="12">
    <source>
        <dbReference type="Pfam" id="PF00712"/>
    </source>
</evidence>
<dbReference type="GO" id="GO:0008408">
    <property type="term" value="F:3'-5' exonuclease activity"/>
    <property type="evidence" value="ECO:0007669"/>
    <property type="project" value="InterPro"/>
</dbReference>
<dbReference type="Pfam" id="PF02768">
    <property type="entry name" value="DNA_pol3_beta_3"/>
    <property type="match status" value="1"/>
</dbReference>
<evidence type="ECO:0000256" key="10">
    <source>
        <dbReference type="ARBA" id="ARBA00030988"/>
    </source>
</evidence>
<evidence type="ECO:0000256" key="8">
    <source>
        <dbReference type="ARBA" id="ARBA00022932"/>
    </source>
</evidence>
<comment type="caution">
    <text evidence="14">The sequence shown here is derived from an EMBL/GenBank/DDBJ whole genome shotgun (WGS) entry which is preliminary data.</text>
</comment>
<dbReference type="GO" id="GO:0003677">
    <property type="term" value="F:DNA binding"/>
    <property type="evidence" value="ECO:0007669"/>
    <property type="project" value="UniProtKB-KW"/>
</dbReference>
<feature type="domain" description="DNA polymerase III beta sliding clamp C-terminal" evidence="13">
    <location>
        <begin position="259"/>
        <end position="373"/>
    </location>
</feature>
<dbReference type="GO" id="GO:0003887">
    <property type="term" value="F:DNA-directed DNA polymerase activity"/>
    <property type="evidence" value="ECO:0007669"/>
    <property type="project" value="UniProtKB-KW"/>
</dbReference>
<evidence type="ECO:0000313" key="15">
    <source>
        <dbReference type="Proteomes" id="UP000469724"/>
    </source>
</evidence>
<reference evidence="14 15" key="1">
    <citation type="submission" date="2020-02" db="EMBL/GenBank/DDBJ databases">
        <title>Comparative genomics of sulfur disproportionating microorganisms.</title>
        <authorList>
            <person name="Ward L.M."/>
            <person name="Bertran E."/>
            <person name="Johnston D.T."/>
        </authorList>
    </citation>
    <scope>NUCLEOTIDE SEQUENCE [LARGE SCALE GENOMIC DNA]</scope>
    <source>
        <strain evidence="14 15">DSM 3696</strain>
    </source>
</reference>
<evidence type="ECO:0000256" key="3">
    <source>
        <dbReference type="ARBA" id="ARBA00021035"/>
    </source>
</evidence>
<dbReference type="CDD" id="cd00140">
    <property type="entry name" value="beta_clamp"/>
    <property type="match status" value="1"/>
</dbReference>
<dbReference type="SUPFAM" id="SSF55979">
    <property type="entry name" value="DNA clamp"/>
    <property type="match status" value="3"/>
</dbReference>
<keyword evidence="9" id="KW-0238">DNA-binding</keyword>
<keyword evidence="7" id="KW-0235">DNA replication</keyword>
<accession>A0A7K3NL54</accession>
<protein>
    <recommendedName>
        <fullName evidence="3">Beta sliding clamp</fullName>
    </recommendedName>
    <alternativeName>
        <fullName evidence="11">Beta-clamp processivity factor</fullName>
    </alternativeName>
    <alternativeName>
        <fullName evidence="10">DNA polymerase III beta sliding clamp subunit</fullName>
    </alternativeName>
</protein>
<keyword evidence="5" id="KW-0808">Transferase</keyword>
<sequence>MHVKVFRNDIIDGLQKSSSIIPAKTGAAFLRTLWLEAKNESLRIFSTDSSLEFTGEYNAIIHEEGLVGVQGKNFHELIRKLPSGEIGMRLDITTGNLIITQGTRKYKLPTSDKSWFQNFSPFPEIGVAVWSGDFLQELIDRVTYCISDEDTMQAMACMYLKPENIESKVEVCGLNGHQFALVAFLNDDIYGMLPGDGILIQKKYVSELKKWLTADEIELAISQKRLFFRGTEKKETFSLPLSYYQFPDYSSFLSKLSHDDTSVLSINRDELSDALNRVAIFNTETNRCAYFQFESAGELSLRSQGQESGEASEILSAEYTGNLRQIAFPTKDIIDILSHFNSDKITLTLTGSEGPCGITGTDDPDYVVIIMPMKIVEETYYNEEYIS</sequence>
<name>A0A7K3NL54_9BACT</name>
<organism evidence="14 15">
    <name type="scientific">Desulfolutivibrio sulfodismutans</name>
    <dbReference type="NCBI Taxonomy" id="63561"/>
    <lineage>
        <taxon>Bacteria</taxon>
        <taxon>Pseudomonadati</taxon>
        <taxon>Thermodesulfobacteriota</taxon>
        <taxon>Desulfovibrionia</taxon>
        <taxon>Desulfovibrionales</taxon>
        <taxon>Desulfovibrionaceae</taxon>
        <taxon>Desulfolutivibrio</taxon>
    </lineage>
</organism>
<dbReference type="GO" id="GO:0006271">
    <property type="term" value="P:DNA strand elongation involved in DNA replication"/>
    <property type="evidence" value="ECO:0007669"/>
    <property type="project" value="TreeGrafter"/>
</dbReference>
<dbReference type="Gene3D" id="3.10.150.10">
    <property type="entry name" value="DNA Polymerase III, subunit A, domain 2"/>
    <property type="match status" value="1"/>
</dbReference>
<dbReference type="Gene3D" id="3.70.10.10">
    <property type="match status" value="1"/>
</dbReference>
<evidence type="ECO:0000256" key="11">
    <source>
        <dbReference type="ARBA" id="ARBA00033276"/>
    </source>
</evidence>
<dbReference type="InterPro" id="IPR046938">
    <property type="entry name" value="DNA_clamp_sf"/>
</dbReference>
<dbReference type="GO" id="GO:0005737">
    <property type="term" value="C:cytoplasm"/>
    <property type="evidence" value="ECO:0007669"/>
    <property type="project" value="UniProtKB-SubCell"/>
</dbReference>
<dbReference type="GO" id="GO:0009360">
    <property type="term" value="C:DNA polymerase III complex"/>
    <property type="evidence" value="ECO:0007669"/>
    <property type="project" value="InterPro"/>
</dbReference>
<feature type="domain" description="DNA polymerase III beta sliding clamp N-terminal" evidence="12">
    <location>
        <begin position="1"/>
        <end position="114"/>
    </location>
</feature>
<comment type="subcellular location">
    <subcellularLocation>
        <location evidence="1">Cytoplasm</location>
    </subcellularLocation>
</comment>
<proteinExistence type="inferred from homology"/>
<dbReference type="AlphaFoldDB" id="A0A7K3NL54"/>
<keyword evidence="6" id="KW-0548">Nucleotidyltransferase</keyword>
<evidence type="ECO:0000256" key="1">
    <source>
        <dbReference type="ARBA" id="ARBA00004496"/>
    </source>
</evidence>
<evidence type="ECO:0000256" key="9">
    <source>
        <dbReference type="ARBA" id="ARBA00023125"/>
    </source>
</evidence>
<evidence type="ECO:0000256" key="2">
    <source>
        <dbReference type="ARBA" id="ARBA00010752"/>
    </source>
</evidence>
<gene>
    <name evidence="14" type="ORF">G3N56_07380</name>
</gene>
<dbReference type="InterPro" id="IPR022635">
    <property type="entry name" value="DNA_polIII_beta_C"/>
</dbReference>
<evidence type="ECO:0000256" key="4">
    <source>
        <dbReference type="ARBA" id="ARBA00022490"/>
    </source>
</evidence>
<dbReference type="Proteomes" id="UP000469724">
    <property type="component" value="Unassembled WGS sequence"/>
</dbReference>
<keyword evidence="15" id="KW-1185">Reference proteome</keyword>
<keyword evidence="4" id="KW-0963">Cytoplasm</keyword>
<dbReference type="SMART" id="SM00480">
    <property type="entry name" value="POL3Bc"/>
    <property type="match status" value="1"/>
</dbReference>
<dbReference type="InterPro" id="IPR022634">
    <property type="entry name" value="DNA_polIII_beta_N"/>
</dbReference>
<evidence type="ECO:0000313" key="14">
    <source>
        <dbReference type="EMBL" id="NDY56563.1"/>
    </source>
</evidence>
<dbReference type="PANTHER" id="PTHR30478:SF0">
    <property type="entry name" value="BETA SLIDING CLAMP"/>
    <property type="match status" value="1"/>
</dbReference>
<dbReference type="NCBIfam" id="TIGR00663">
    <property type="entry name" value="dnan"/>
    <property type="match status" value="1"/>
</dbReference>
<dbReference type="InterPro" id="IPR001001">
    <property type="entry name" value="DNA_polIII_beta"/>
</dbReference>
<comment type="similarity">
    <text evidence="2">Belongs to the beta sliding clamp family.</text>
</comment>
<dbReference type="EMBL" id="JAAGRQ010000022">
    <property type="protein sequence ID" value="NDY56563.1"/>
    <property type="molecule type" value="Genomic_DNA"/>
</dbReference>
<dbReference type="PANTHER" id="PTHR30478">
    <property type="entry name" value="DNA POLYMERASE III SUBUNIT BETA"/>
    <property type="match status" value="1"/>
</dbReference>
<evidence type="ECO:0000259" key="13">
    <source>
        <dbReference type="Pfam" id="PF02768"/>
    </source>
</evidence>
<evidence type="ECO:0000256" key="7">
    <source>
        <dbReference type="ARBA" id="ARBA00022705"/>
    </source>
</evidence>
<evidence type="ECO:0000256" key="5">
    <source>
        <dbReference type="ARBA" id="ARBA00022679"/>
    </source>
</evidence>
<evidence type="ECO:0000256" key="6">
    <source>
        <dbReference type="ARBA" id="ARBA00022695"/>
    </source>
</evidence>